<protein>
    <recommendedName>
        <fullName evidence="4">NAD-dependent epimerase/dehydratase domain-containing protein</fullName>
    </recommendedName>
</protein>
<feature type="region of interest" description="Disordered" evidence="3">
    <location>
        <begin position="34"/>
        <end position="54"/>
    </location>
</feature>
<evidence type="ECO:0000256" key="1">
    <source>
        <dbReference type="ARBA" id="ARBA00007637"/>
    </source>
</evidence>
<dbReference type="EMBL" id="KV918961">
    <property type="protein sequence ID" value="OSX74146.1"/>
    <property type="molecule type" value="Genomic_DNA"/>
</dbReference>
<gene>
    <name evidence="5" type="ORF">BU14_0306s0024</name>
</gene>
<evidence type="ECO:0000256" key="2">
    <source>
        <dbReference type="ARBA" id="ARBA00023027"/>
    </source>
</evidence>
<dbReference type="Proteomes" id="UP000218209">
    <property type="component" value="Unassembled WGS sequence"/>
</dbReference>
<reference evidence="5 6" key="1">
    <citation type="submission" date="2017-03" db="EMBL/GenBank/DDBJ databases">
        <title>WGS assembly of Porphyra umbilicalis.</title>
        <authorList>
            <person name="Brawley S.H."/>
            <person name="Blouin N.A."/>
            <person name="Ficko-Blean E."/>
            <person name="Wheeler G.L."/>
            <person name="Lohr M."/>
            <person name="Goodson H.V."/>
            <person name="Jenkins J.W."/>
            <person name="Blaby-Haas C.E."/>
            <person name="Helliwell K.E."/>
            <person name="Chan C."/>
            <person name="Marriage T."/>
            <person name="Bhattacharya D."/>
            <person name="Klein A.S."/>
            <person name="Badis Y."/>
            <person name="Brodie J."/>
            <person name="Cao Y."/>
            <person name="Collen J."/>
            <person name="Dittami S.M."/>
            <person name="Gachon C.M."/>
            <person name="Green B.R."/>
            <person name="Karpowicz S."/>
            <person name="Kim J.W."/>
            <person name="Kudahl U."/>
            <person name="Lin S."/>
            <person name="Michel G."/>
            <person name="Mittag M."/>
            <person name="Olson B.J."/>
            <person name="Pangilinan J."/>
            <person name="Peng Y."/>
            <person name="Qiu H."/>
            <person name="Shu S."/>
            <person name="Singer J.T."/>
            <person name="Smith A.G."/>
            <person name="Sprecher B.N."/>
            <person name="Wagner V."/>
            <person name="Wang W."/>
            <person name="Wang Z.-Y."/>
            <person name="Yan J."/>
            <person name="Yarish C."/>
            <person name="Zoeuner-Riek S."/>
            <person name="Zhuang Y."/>
            <person name="Zou Y."/>
            <person name="Lindquist E.A."/>
            <person name="Grimwood J."/>
            <person name="Barry K."/>
            <person name="Rokhsar D.S."/>
            <person name="Schmutz J."/>
            <person name="Stiller J.W."/>
            <person name="Grossman A.R."/>
            <person name="Prochnik S.E."/>
        </authorList>
    </citation>
    <scope>NUCLEOTIDE SEQUENCE [LARGE SCALE GENOMIC DNA]</scope>
    <source>
        <strain evidence="5">4086291</strain>
    </source>
</reference>
<accession>A0A1X6P056</accession>
<feature type="region of interest" description="Disordered" evidence="3">
    <location>
        <begin position="343"/>
        <end position="363"/>
    </location>
</feature>
<dbReference type="InterPro" id="IPR001509">
    <property type="entry name" value="Epimerase_deHydtase"/>
</dbReference>
<keyword evidence="2" id="KW-0520">NAD</keyword>
<name>A0A1X6P056_PORUM</name>
<evidence type="ECO:0000259" key="4">
    <source>
        <dbReference type="Pfam" id="PF01370"/>
    </source>
</evidence>
<evidence type="ECO:0000313" key="5">
    <source>
        <dbReference type="EMBL" id="OSX74146.1"/>
    </source>
</evidence>
<feature type="domain" description="NAD-dependent epimerase/dehydratase" evidence="4">
    <location>
        <begin position="171"/>
        <end position="289"/>
    </location>
</feature>
<evidence type="ECO:0000256" key="3">
    <source>
        <dbReference type="SAM" id="MobiDB-lite"/>
    </source>
</evidence>
<dbReference type="PANTHER" id="PTHR43574">
    <property type="entry name" value="EPIMERASE-RELATED"/>
    <property type="match status" value="1"/>
</dbReference>
<dbReference type="InterPro" id="IPR036291">
    <property type="entry name" value="NAD(P)-bd_dom_sf"/>
</dbReference>
<organism evidence="5 6">
    <name type="scientific">Porphyra umbilicalis</name>
    <name type="common">Purple laver</name>
    <name type="synonym">Red alga</name>
    <dbReference type="NCBI Taxonomy" id="2786"/>
    <lineage>
        <taxon>Eukaryota</taxon>
        <taxon>Rhodophyta</taxon>
        <taxon>Bangiophyceae</taxon>
        <taxon>Bangiales</taxon>
        <taxon>Bangiaceae</taxon>
        <taxon>Porphyra</taxon>
    </lineage>
</organism>
<keyword evidence="6" id="KW-1185">Reference proteome</keyword>
<sequence>MPSAFAASGALPCPRRRFRRHPLALCVAAPTGLPRRPAVRPSGDRGRDGAGNGRPFAPDTHLLFLGGGYTAVAVAAAAVAATPPGAAPPCLTVTTRSARRAATLAAAGVVPLLLNGHGDSCPPALSAALATATHVLVTAPPPDPFLPCLLGRHPTAAPPLPTPALLWAGVTSSTSVYGDRGGGRVSEATVLDRTALPPTAARRLAGEEAWAAAAAARGVRLDVFRLGGVYGPGRSALVSAARENAAREGGENTRSGGGTDPAADQLLVNRVHVGDAAALILAAATAVAGTPPPAAGLPPPPPVVYNVVDRHPAPRAEVFAAARSLLSCPRVAAAVIASAAAGGAPPRRSAASSPVGTRRARDRASKAVDGDWSYASLGVDRVYAGYEDGLSALAAGEAWPFGEGWLEAALG</sequence>
<feature type="compositionally biased region" description="Low complexity" evidence="3">
    <location>
        <begin position="343"/>
        <end position="356"/>
    </location>
</feature>
<dbReference type="Pfam" id="PF01370">
    <property type="entry name" value="Epimerase"/>
    <property type="match status" value="1"/>
</dbReference>
<dbReference type="SUPFAM" id="SSF51735">
    <property type="entry name" value="NAD(P)-binding Rossmann-fold domains"/>
    <property type="match status" value="1"/>
</dbReference>
<dbReference type="Gene3D" id="3.40.50.720">
    <property type="entry name" value="NAD(P)-binding Rossmann-like Domain"/>
    <property type="match status" value="1"/>
</dbReference>
<proteinExistence type="inferred from homology"/>
<evidence type="ECO:0000313" key="6">
    <source>
        <dbReference type="Proteomes" id="UP000218209"/>
    </source>
</evidence>
<dbReference type="OrthoDB" id="5824at2759"/>
<dbReference type="AlphaFoldDB" id="A0A1X6P056"/>
<comment type="similarity">
    <text evidence="1">Belongs to the NAD(P)-dependent epimerase/dehydratase family.</text>
</comment>